<dbReference type="AlphaFoldDB" id="U6MF46"/>
<evidence type="ECO:0000313" key="1">
    <source>
        <dbReference type="EMBL" id="CDJ61673.1"/>
    </source>
</evidence>
<dbReference type="GeneID" id="25335144"/>
<protein>
    <submittedName>
        <fullName evidence="1">Uncharacterized protein</fullName>
    </submittedName>
</protein>
<dbReference type="RefSeq" id="XP_013338323.1">
    <property type="nucleotide sequence ID" value="XM_013482869.1"/>
</dbReference>
<gene>
    <name evidence="1" type="ORF">EMWEY_00011580</name>
</gene>
<dbReference type="VEuPathDB" id="ToxoDB:EMWEY_00011580"/>
<sequence>MGELSEECAVLATDGADEKEAQRLQQMLEVKEWKGKYALPLPGTETANSSAVYRTVPDPTNPSVALMGEPAVPQFPRIKSM</sequence>
<name>U6MF46_EIMMA</name>
<reference evidence="1" key="2">
    <citation type="submission" date="2013-10" db="EMBL/GenBank/DDBJ databases">
        <authorList>
            <person name="Aslett M."/>
        </authorList>
    </citation>
    <scope>NUCLEOTIDE SEQUENCE [LARGE SCALE GENOMIC DNA]</scope>
    <source>
        <strain evidence="1">Weybridge</strain>
    </source>
</reference>
<dbReference type="OrthoDB" id="346950at2759"/>
<dbReference type="EMBL" id="HG722174">
    <property type="protein sequence ID" value="CDJ61673.1"/>
    <property type="molecule type" value="Genomic_DNA"/>
</dbReference>
<organism evidence="1 2">
    <name type="scientific">Eimeria maxima</name>
    <name type="common">Coccidian parasite</name>
    <dbReference type="NCBI Taxonomy" id="5804"/>
    <lineage>
        <taxon>Eukaryota</taxon>
        <taxon>Sar</taxon>
        <taxon>Alveolata</taxon>
        <taxon>Apicomplexa</taxon>
        <taxon>Conoidasida</taxon>
        <taxon>Coccidia</taxon>
        <taxon>Eucoccidiorida</taxon>
        <taxon>Eimeriorina</taxon>
        <taxon>Eimeriidae</taxon>
        <taxon>Eimeria</taxon>
    </lineage>
</organism>
<proteinExistence type="predicted"/>
<keyword evidence="2" id="KW-1185">Reference proteome</keyword>
<dbReference type="Proteomes" id="UP000030763">
    <property type="component" value="Unassembled WGS sequence"/>
</dbReference>
<accession>U6MF46</accession>
<reference evidence="1" key="1">
    <citation type="submission" date="2013-10" db="EMBL/GenBank/DDBJ databases">
        <title>Genomic analysis of the causative agents of coccidiosis in chickens.</title>
        <authorList>
            <person name="Reid A.J."/>
            <person name="Blake D."/>
            <person name="Billington K."/>
            <person name="Browne H."/>
            <person name="Dunn M."/>
            <person name="Hung S."/>
            <person name="Kawahara F."/>
            <person name="Miranda-Saavedra D."/>
            <person name="Mourier T."/>
            <person name="Nagra H."/>
            <person name="Otto T.D."/>
            <person name="Rawlings N."/>
            <person name="Sanchez A."/>
            <person name="Sanders M."/>
            <person name="Subramaniam C."/>
            <person name="Tay Y."/>
            <person name="Dear P."/>
            <person name="Doerig C."/>
            <person name="Gruber A."/>
            <person name="Parkinson J."/>
            <person name="Shirley M."/>
            <person name="Wan K.L."/>
            <person name="Berriman M."/>
            <person name="Tomley F."/>
            <person name="Pain A."/>
        </authorList>
    </citation>
    <scope>NUCLEOTIDE SEQUENCE [LARGE SCALE GENOMIC DNA]</scope>
    <source>
        <strain evidence="1">Weybridge</strain>
    </source>
</reference>
<evidence type="ECO:0000313" key="2">
    <source>
        <dbReference type="Proteomes" id="UP000030763"/>
    </source>
</evidence>